<dbReference type="InterPro" id="IPR000725">
    <property type="entry name" value="Olfact_rcpt"/>
</dbReference>
<dbReference type="GeneID" id="101841972"/>
<evidence type="ECO:0000256" key="5">
    <source>
        <dbReference type="ARBA" id="ARBA00022725"/>
    </source>
</evidence>
<evidence type="ECO:0000256" key="2">
    <source>
        <dbReference type="ARBA" id="ARBA00022475"/>
    </source>
</evidence>
<organism evidence="13 14">
    <name type="scientific">Mesocricetus auratus</name>
    <name type="common">Golden hamster</name>
    <dbReference type="NCBI Taxonomy" id="10036"/>
    <lineage>
        <taxon>Eukaryota</taxon>
        <taxon>Metazoa</taxon>
        <taxon>Chordata</taxon>
        <taxon>Craniata</taxon>
        <taxon>Vertebrata</taxon>
        <taxon>Euteleostomi</taxon>
        <taxon>Mammalia</taxon>
        <taxon>Eutheria</taxon>
        <taxon>Euarchontoglires</taxon>
        <taxon>Glires</taxon>
        <taxon>Rodentia</taxon>
        <taxon>Myomorpha</taxon>
        <taxon>Muroidea</taxon>
        <taxon>Cricetidae</taxon>
        <taxon>Cricetinae</taxon>
        <taxon>Mesocricetus</taxon>
    </lineage>
</organism>
<sequence>MSNMSMVTRFFLSGIPHAPTLDTMLFAIFLVIYILTVLGNLLILMVIRMESHLHTPMYYFLTNLSFIDMWFSTVTVPKMLMTLVSPEGGAISFHSCVAQLYSFHFLGSTECFLYTVMSYDRYLAISYPLRYSSMMSGTVCALLAAGTWLTGSLHSAVQTALTFRLPYCGPNQIQHYFCDAPPILKLACADTSVNEMVIFVNIGVVASGCFLLILLSYVSIVSSILRIRTSEGRHKAFQTCASHCIVVLCFFGPGLFIYLRPGSRDAVDGVVAVFYTVLIPLLNPVVYTLRNKEVKKALVKLKYLSVFTRSK</sequence>
<evidence type="ECO:0000256" key="3">
    <source>
        <dbReference type="ARBA" id="ARBA00022606"/>
    </source>
</evidence>
<dbReference type="InterPro" id="IPR017452">
    <property type="entry name" value="GPCR_Rhodpsn_7TM"/>
</dbReference>
<dbReference type="STRING" id="10036.ENSMAUP00000007971"/>
<feature type="transmembrane region" description="Helical" evidence="11">
    <location>
        <begin position="196"/>
        <end position="220"/>
    </location>
</feature>
<dbReference type="InterPro" id="IPR000276">
    <property type="entry name" value="GPCR_Rhodpsn"/>
</dbReference>
<feature type="transmembrane region" description="Helical" evidence="11">
    <location>
        <begin position="58"/>
        <end position="80"/>
    </location>
</feature>
<keyword evidence="3" id="KW-0716">Sensory transduction</keyword>
<keyword evidence="13" id="KW-1185">Reference proteome</keyword>
<dbReference type="eggNOG" id="ENOG502SI4A">
    <property type="taxonomic scope" value="Eukaryota"/>
</dbReference>
<feature type="domain" description="G-protein coupled receptors family 1 profile" evidence="12">
    <location>
        <begin position="39"/>
        <end position="287"/>
    </location>
</feature>
<dbReference type="KEGG" id="maua:101841972"/>
<keyword evidence="5" id="KW-0552">Olfaction</keyword>
<gene>
    <name evidence="14" type="primary">LOC101841972</name>
</gene>
<evidence type="ECO:0000256" key="8">
    <source>
        <dbReference type="ARBA" id="ARBA00023136"/>
    </source>
</evidence>
<dbReference type="PRINTS" id="PR00245">
    <property type="entry name" value="OLFACTORYR"/>
</dbReference>
<dbReference type="PANTHER" id="PTHR26453">
    <property type="entry name" value="OLFACTORY RECEPTOR"/>
    <property type="match status" value="1"/>
</dbReference>
<dbReference type="GO" id="GO:0004930">
    <property type="term" value="F:G protein-coupled receptor activity"/>
    <property type="evidence" value="ECO:0007669"/>
    <property type="project" value="UniProtKB-KW"/>
</dbReference>
<keyword evidence="8 11" id="KW-0472">Membrane</keyword>
<reference evidence="14" key="1">
    <citation type="submission" date="2025-08" db="UniProtKB">
        <authorList>
            <consortium name="RefSeq"/>
        </authorList>
    </citation>
    <scope>IDENTIFICATION</scope>
    <source>
        <tissue evidence="14">Liver</tissue>
    </source>
</reference>
<feature type="transmembrane region" description="Helical" evidence="11">
    <location>
        <begin position="100"/>
        <end position="119"/>
    </location>
</feature>
<dbReference type="CDD" id="cd15916">
    <property type="entry name" value="7tmA_OR10G-like"/>
    <property type="match status" value="1"/>
</dbReference>
<keyword evidence="6 11" id="KW-1133">Transmembrane helix</keyword>
<keyword evidence="10" id="KW-0807">Transducer</keyword>
<dbReference type="Proteomes" id="UP000886700">
    <property type="component" value="Unplaced"/>
</dbReference>
<accession>A0A1U7QA98</accession>
<dbReference type="GO" id="GO:0004984">
    <property type="term" value="F:olfactory receptor activity"/>
    <property type="evidence" value="ECO:0007669"/>
    <property type="project" value="InterPro"/>
</dbReference>
<keyword evidence="4 11" id="KW-0812">Transmembrane</keyword>
<feature type="transmembrane region" description="Helical" evidence="11">
    <location>
        <begin position="24"/>
        <end position="46"/>
    </location>
</feature>
<dbReference type="GO" id="GO:0005886">
    <property type="term" value="C:plasma membrane"/>
    <property type="evidence" value="ECO:0007669"/>
    <property type="project" value="UniProtKB-SubCell"/>
</dbReference>
<dbReference type="AlphaFoldDB" id="A0A1U7QA98"/>
<evidence type="ECO:0000313" key="14">
    <source>
        <dbReference type="RefSeq" id="XP_005069443.1"/>
    </source>
</evidence>
<keyword evidence="7" id="KW-0297">G-protein coupled receptor</keyword>
<proteinExistence type="predicted"/>
<evidence type="ECO:0000256" key="6">
    <source>
        <dbReference type="ARBA" id="ARBA00022989"/>
    </source>
</evidence>
<evidence type="ECO:0000256" key="9">
    <source>
        <dbReference type="ARBA" id="ARBA00023170"/>
    </source>
</evidence>
<evidence type="ECO:0000256" key="4">
    <source>
        <dbReference type="ARBA" id="ARBA00022692"/>
    </source>
</evidence>
<evidence type="ECO:0000313" key="13">
    <source>
        <dbReference type="Proteomes" id="UP000886700"/>
    </source>
</evidence>
<feature type="transmembrane region" description="Helical" evidence="11">
    <location>
        <begin position="271"/>
        <end position="289"/>
    </location>
</feature>
<evidence type="ECO:0000256" key="1">
    <source>
        <dbReference type="ARBA" id="ARBA00004651"/>
    </source>
</evidence>
<keyword evidence="2" id="KW-1003">Cell membrane</keyword>
<dbReference type="PRINTS" id="PR00237">
    <property type="entry name" value="GPCRRHODOPSN"/>
</dbReference>
<dbReference type="RefSeq" id="XP_005069443.1">
    <property type="nucleotide sequence ID" value="XM_005069386.1"/>
</dbReference>
<keyword evidence="9 14" id="KW-0675">Receptor</keyword>
<dbReference type="PROSITE" id="PS50262">
    <property type="entry name" value="G_PROTEIN_RECEP_F1_2"/>
    <property type="match status" value="1"/>
</dbReference>
<feature type="transmembrane region" description="Helical" evidence="11">
    <location>
        <begin position="131"/>
        <end position="149"/>
    </location>
</feature>
<evidence type="ECO:0000256" key="7">
    <source>
        <dbReference type="ARBA" id="ARBA00023040"/>
    </source>
</evidence>
<evidence type="ECO:0000259" key="12">
    <source>
        <dbReference type="PROSITE" id="PS50262"/>
    </source>
</evidence>
<protein>
    <submittedName>
        <fullName evidence="14">Olfactory receptor 10G7</fullName>
    </submittedName>
</protein>
<comment type="subcellular location">
    <subcellularLocation>
        <location evidence="1">Cell membrane</location>
        <topology evidence="1">Multi-pass membrane protein</topology>
    </subcellularLocation>
</comment>
<dbReference type="SUPFAM" id="SSF81321">
    <property type="entry name" value="Family A G protein-coupled receptor-like"/>
    <property type="match status" value="1"/>
</dbReference>
<evidence type="ECO:0000256" key="10">
    <source>
        <dbReference type="ARBA" id="ARBA00023224"/>
    </source>
</evidence>
<dbReference type="Gene3D" id="1.20.1070.10">
    <property type="entry name" value="Rhodopsin 7-helix transmembrane proteins"/>
    <property type="match status" value="1"/>
</dbReference>
<dbReference type="OrthoDB" id="9045771at2759"/>
<evidence type="ECO:0000256" key="11">
    <source>
        <dbReference type="SAM" id="Phobius"/>
    </source>
</evidence>
<dbReference type="Pfam" id="PF13853">
    <property type="entry name" value="7tm_4"/>
    <property type="match status" value="1"/>
</dbReference>
<dbReference type="FunFam" id="1.20.1070.10:FF:000001">
    <property type="entry name" value="Olfactory receptor"/>
    <property type="match status" value="1"/>
</dbReference>
<feature type="transmembrane region" description="Helical" evidence="11">
    <location>
        <begin position="240"/>
        <end position="259"/>
    </location>
</feature>
<name>A0A1U7QA98_MESAU</name>